<dbReference type="Proteomes" id="UP000542973">
    <property type="component" value="Unassembled WGS sequence"/>
</dbReference>
<proteinExistence type="inferred from homology"/>
<dbReference type="InterPro" id="IPR025110">
    <property type="entry name" value="AMP-bd_C"/>
</dbReference>
<feature type="domain" description="AMP-binding enzyme C-terminal" evidence="4">
    <location>
        <begin position="434"/>
        <end position="512"/>
    </location>
</feature>
<accession>A0A849BAB7</accession>
<evidence type="ECO:0000256" key="2">
    <source>
        <dbReference type="ARBA" id="ARBA00022598"/>
    </source>
</evidence>
<feature type="domain" description="AMP-dependent synthetase/ligase" evidence="3">
    <location>
        <begin position="27"/>
        <end position="386"/>
    </location>
</feature>
<dbReference type="InterPro" id="IPR020845">
    <property type="entry name" value="AMP-binding_CS"/>
</dbReference>
<dbReference type="InterPro" id="IPR000873">
    <property type="entry name" value="AMP-dep_synth/lig_dom"/>
</dbReference>
<gene>
    <name evidence="5" type="ORF">HLB16_01655</name>
</gene>
<evidence type="ECO:0000313" key="5">
    <source>
        <dbReference type="EMBL" id="NNH09587.1"/>
    </source>
</evidence>
<evidence type="ECO:0000259" key="3">
    <source>
        <dbReference type="Pfam" id="PF00501"/>
    </source>
</evidence>
<comment type="similarity">
    <text evidence="1">Belongs to the ATP-dependent AMP-binding enzyme family.</text>
</comment>
<dbReference type="PANTHER" id="PTHR43201:SF5">
    <property type="entry name" value="MEDIUM-CHAIN ACYL-COA LIGASE ACSF2, MITOCHONDRIAL"/>
    <property type="match status" value="1"/>
</dbReference>
<name>A0A849BAB7_9BURK</name>
<dbReference type="RefSeq" id="WP_151022180.1">
    <property type="nucleotide sequence ID" value="NZ_BAAAEB010000007.1"/>
</dbReference>
<keyword evidence="2" id="KW-0436">Ligase</keyword>
<dbReference type="Gene3D" id="3.40.50.12780">
    <property type="entry name" value="N-terminal domain of ligase-like"/>
    <property type="match status" value="1"/>
</dbReference>
<evidence type="ECO:0000256" key="1">
    <source>
        <dbReference type="ARBA" id="ARBA00006432"/>
    </source>
</evidence>
<dbReference type="SUPFAM" id="SSF56801">
    <property type="entry name" value="Acetyl-CoA synthetase-like"/>
    <property type="match status" value="1"/>
</dbReference>
<reference evidence="5 6" key="1">
    <citation type="submission" date="2020-05" db="EMBL/GenBank/DDBJ databases">
        <title>MicrobeNet Type strains.</title>
        <authorList>
            <person name="Nicholson A.C."/>
        </authorList>
    </citation>
    <scope>NUCLEOTIDE SEQUENCE [LARGE SCALE GENOMIC DNA]</scope>
    <source>
        <strain evidence="5 6">ATCC 700815</strain>
    </source>
</reference>
<dbReference type="PANTHER" id="PTHR43201">
    <property type="entry name" value="ACYL-COA SYNTHETASE"/>
    <property type="match status" value="1"/>
</dbReference>
<sequence length="536" mass="56587">MSGACGGRPHLDAASVGALLRPLHALADTQPQRPALHVGGRTIGYAKLWSRIERVAAHLLADWGIARGDRVATLCLNHDLQLALLFACARLGAIFVPLNYRLAVPELAAIASHAGVRAIFHDDAHAQTAAAVARAAEGDALPRTLSGAVRHAHIDRLIDSPAPPEPTEAPIGPMPDDTPLLLVYTSGTTGQPKGALHTQAALLANARASWWAHEMRDSDHVLSTLPLFHVGGLCIQTVPALLLGAQVTLHERFTPDAWLQALAGARPTLSLMVPATLRAVLEHPGWADADLSVLRGVMAGSSTIPRAYIDAFHARGVPMGQVYGATETGPVSIVLRLHEAMARPGYAGWPQPEAQVRLLGRDGNEVADGEVGEICIRASNLMQGYWREPSHPGFVDGWFRSGDLAHRDADGCIEVVGRSKDMIISGGENIYPAEIENALVALPGVAECAVVGLPDPRWGEVPVAVIVPAPGADRAALATEPLRKALAERIARFKLPREVVLLDALPRSALGKVLKPQLRATLEAARGGSGGSGGTN</sequence>
<dbReference type="EMBL" id="JABEMD010000001">
    <property type="protein sequence ID" value="NNH09587.1"/>
    <property type="molecule type" value="Genomic_DNA"/>
</dbReference>
<organism evidence="5 6">
    <name type="scientific">Cupriavidus gilardii</name>
    <dbReference type="NCBI Taxonomy" id="82541"/>
    <lineage>
        <taxon>Bacteria</taxon>
        <taxon>Pseudomonadati</taxon>
        <taxon>Pseudomonadota</taxon>
        <taxon>Betaproteobacteria</taxon>
        <taxon>Burkholderiales</taxon>
        <taxon>Burkholderiaceae</taxon>
        <taxon>Cupriavidus</taxon>
    </lineage>
</organism>
<protein>
    <submittedName>
        <fullName evidence="5">AMP-binding protein</fullName>
    </submittedName>
</protein>
<dbReference type="GO" id="GO:0006631">
    <property type="term" value="P:fatty acid metabolic process"/>
    <property type="evidence" value="ECO:0007669"/>
    <property type="project" value="TreeGrafter"/>
</dbReference>
<comment type="caution">
    <text evidence="5">The sequence shown here is derived from an EMBL/GenBank/DDBJ whole genome shotgun (WGS) entry which is preliminary data.</text>
</comment>
<dbReference type="InterPro" id="IPR042099">
    <property type="entry name" value="ANL_N_sf"/>
</dbReference>
<dbReference type="PROSITE" id="PS00455">
    <property type="entry name" value="AMP_BINDING"/>
    <property type="match status" value="1"/>
</dbReference>
<dbReference type="Gene3D" id="3.30.300.30">
    <property type="match status" value="1"/>
</dbReference>
<evidence type="ECO:0000259" key="4">
    <source>
        <dbReference type="Pfam" id="PF13193"/>
    </source>
</evidence>
<dbReference type="FunFam" id="3.30.300.30:FF:000008">
    <property type="entry name" value="2,3-dihydroxybenzoate-AMP ligase"/>
    <property type="match status" value="1"/>
</dbReference>
<evidence type="ECO:0000313" key="6">
    <source>
        <dbReference type="Proteomes" id="UP000542973"/>
    </source>
</evidence>
<dbReference type="AlphaFoldDB" id="A0A849BAB7"/>
<dbReference type="Pfam" id="PF13193">
    <property type="entry name" value="AMP-binding_C"/>
    <property type="match status" value="1"/>
</dbReference>
<dbReference type="InterPro" id="IPR045851">
    <property type="entry name" value="AMP-bd_C_sf"/>
</dbReference>
<dbReference type="Pfam" id="PF00501">
    <property type="entry name" value="AMP-binding"/>
    <property type="match status" value="1"/>
</dbReference>
<dbReference type="GO" id="GO:0031956">
    <property type="term" value="F:medium-chain fatty acid-CoA ligase activity"/>
    <property type="evidence" value="ECO:0007669"/>
    <property type="project" value="TreeGrafter"/>
</dbReference>